<keyword evidence="4" id="KW-1185">Reference proteome</keyword>
<dbReference type="PROSITE" id="PS51257">
    <property type="entry name" value="PROKAR_LIPOPROTEIN"/>
    <property type="match status" value="1"/>
</dbReference>
<accession>A0ABW1LQT2</accession>
<dbReference type="Gene3D" id="3.10.350.10">
    <property type="entry name" value="LysM domain"/>
    <property type="match status" value="1"/>
</dbReference>
<gene>
    <name evidence="3" type="ORF">ACFPYL_21260</name>
</gene>
<keyword evidence="1" id="KW-1133">Transmembrane helix</keyword>
<dbReference type="CDD" id="cd00118">
    <property type="entry name" value="LysM"/>
    <property type="match status" value="1"/>
</dbReference>
<reference evidence="4" key="1">
    <citation type="journal article" date="2019" name="Int. J. Syst. Evol. Microbiol.">
        <title>The Global Catalogue of Microorganisms (GCM) 10K type strain sequencing project: providing services to taxonomists for standard genome sequencing and annotation.</title>
        <authorList>
            <consortium name="The Broad Institute Genomics Platform"/>
            <consortium name="The Broad Institute Genome Sequencing Center for Infectious Disease"/>
            <person name="Wu L."/>
            <person name="Ma J."/>
        </authorList>
    </citation>
    <scope>NUCLEOTIDE SEQUENCE [LARGE SCALE GENOMIC DNA]</scope>
    <source>
        <strain evidence="4">CCUG 54522</strain>
    </source>
</reference>
<evidence type="ECO:0000313" key="4">
    <source>
        <dbReference type="Proteomes" id="UP001596135"/>
    </source>
</evidence>
<dbReference type="Proteomes" id="UP001596135">
    <property type="component" value="Unassembled WGS sequence"/>
</dbReference>
<dbReference type="Pfam" id="PF01476">
    <property type="entry name" value="LysM"/>
    <property type="match status" value="1"/>
</dbReference>
<evidence type="ECO:0000256" key="1">
    <source>
        <dbReference type="SAM" id="Phobius"/>
    </source>
</evidence>
<organism evidence="3 4">
    <name type="scientific">Nocardioides hankookensis</name>
    <dbReference type="NCBI Taxonomy" id="443157"/>
    <lineage>
        <taxon>Bacteria</taxon>
        <taxon>Bacillati</taxon>
        <taxon>Actinomycetota</taxon>
        <taxon>Actinomycetes</taxon>
        <taxon>Propionibacteriales</taxon>
        <taxon>Nocardioidaceae</taxon>
        <taxon>Nocardioides</taxon>
    </lineage>
</organism>
<dbReference type="RefSeq" id="WP_379159177.1">
    <property type="nucleotide sequence ID" value="NZ_JBHSRJ010000009.1"/>
</dbReference>
<feature type="transmembrane region" description="Helical" evidence="1">
    <location>
        <begin position="40"/>
        <end position="65"/>
    </location>
</feature>
<sequence>MISLPRCLAVAAVATLGCGLLVAWLLSTALAPGAATFEAALVRLCAALGVVAAAWLWLVVVLTVLDALRGRGRAAGAATAPVRRVVLAACGVALVGGLATGTAHATPGRLHEDRVAGSAAVLAGLPLPERAPAPAPDRTVVVAPGDSLWSIAARTLGPGASAAEIDAGWRRLYDLNRDVIGPDPDVIHPAQRLEVLP</sequence>
<dbReference type="PROSITE" id="PS51782">
    <property type="entry name" value="LYSM"/>
    <property type="match status" value="1"/>
</dbReference>
<keyword evidence="1" id="KW-0472">Membrane</keyword>
<feature type="domain" description="LysM" evidence="2">
    <location>
        <begin position="138"/>
        <end position="195"/>
    </location>
</feature>
<dbReference type="InterPro" id="IPR018392">
    <property type="entry name" value="LysM"/>
</dbReference>
<protein>
    <submittedName>
        <fullName evidence="3">LysM peptidoglycan-binding domain-containing protein</fullName>
    </submittedName>
</protein>
<name>A0ABW1LQT2_9ACTN</name>
<evidence type="ECO:0000313" key="3">
    <source>
        <dbReference type="EMBL" id="MFC6045627.1"/>
    </source>
</evidence>
<dbReference type="InterPro" id="IPR036779">
    <property type="entry name" value="LysM_dom_sf"/>
</dbReference>
<proteinExistence type="predicted"/>
<evidence type="ECO:0000259" key="2">
    <source>
        <dbReference type="PROSITE" id="PS51782"/>
    </source>
</evidence>
<keyword evidence="1" id="KW-0812">Transmembrane</keyword>
<dbReference type="EMBL" id="JBHSRJ010000009">
    <property type="protein sequence ID" value="MFC6045627.1"/>
    <property type="molecule type" value="Genomic_DNA"/>
</dbReference>
<feature type="transmembrane region" description="Helical" evidence="1">
    <location>
        <begin position="85"/>
        <end position="105"/>
    </location>
</feature>
<comment type="caution">
    <text evidence="3">The sequence shown here is derived from an EMBL/GenBank/DDBJ whole genome shotgun (WGS) entry which is preliminary data.</text>
</comment>